<protein>
    <recommendedName>
        <fullName evidence="1">N-acetyltransferase domain-containing protein</fullName>
    </recommendedName>
</protein>
<feature type="domain" description="N-acetyltransferase" evidence="1">
    <location>
        <begin position="7"/>
        <end position="157"/>
    </location>
</feature>
<organism evidence="2 3">
    <name type="scientific">Rossellomorea marisflavi</name>
    <dbReference type="NCBI Taxonomy" id="189381"/>
    <lineage>
        <taxon>Bacteria</taxon>
        <taxon>Bacillati</taxon>
        <taxon>Bacillota</taxon>
        <taxon>Bacilli</taxon>
        <taxon>Bacillales</taxon>
        <taxon>Bacillaceae</taxon>
        <taxon>Rossellomorea</taxon>
    </lineage>
</organism>
<sequence>MMRTERCSIERMTDKDIPSIRRLYADEEVRRYLGGVRTDLDFEGLMAVMGQQLHWAVRDLKDGTFLGGVSLSTHHNGQDTEVSYQFLPEHWGKGYAKEAVAAVLTHGFQKLELHRIVAETQVLNDRSCRLLENLGMRVEEEVERFGARQAIYALTREEWLLSS</sequence>
<dbReference type="Proteomes" id="UP000037405">
    <property type="component" value="Unassembled WGS sequence"/>
</dbReference>
<dbReference type="GO" id="GO:0016747">
    <property type="term" value="F:acyltransferase activity, transferring groups other than amino-acyl groups"/>
    <property type="evidence" value="ECO:0007669"/>
    <property type="project" value="InterPro"/>
</dbReference>
<dbReference type="PROSITE" id="PS51186">
    <property type="entry name" value="GNAT"/>
    <property type="match status" value="1"/>
</dbReference>
<comment type="caution">
    <text evidence="2">The sequence shown here is derived from an EMBL/GenBank/DDBJ whole genome shotgun (WGS) entry which is preliminary data.</text>
</comment>
<dbReference type="Pfam" id="PF13302">
    <property type="entry name" value="Acetyltransf_3"/>
    <property type="match status" value="1"/>
</dbReference>
<dbReference type="STRING" id="189381.GCA_900166615_02235"/>
<gene>
    <name evidence="2" type="ORF">AF331_16885</name>
</gene>
<dbReference type="AlphaFoldDB" id="A0A0M0G227"/>
<proteinExistence type="predicted"/>
<dbReference type="InterPro" id="IPR051531">
    <property type="entry name" value="N-acetyltransferase"/>
</dbReference>
<dbReference type="PANTHER" id="PTHR43792:SF1">
    <property type="entry name" value="N-ACETYLTRANSFERASE DOMAIN-CONTAINING PROTEIN"/>
    <property type="match status" value="1"/>
</dbReference>
<dbReference type="SUPFAM" id="SSF55729">
    <property type="entry name" value="Acyl-CoA N-acyltransferases (Nat)"/>
    <property type="match status" value="1"/>
</dbReference>
<keyword evidence="3" id="KW-1185">Reference proteome</keyword>
<evidence type="ECO:0000259" key="1">
    <source>
        <dbReference type="PROSITE" id="PS51186"/>
    </source>
</evidence>
<dbReference type="Gene3D" id="3.40.630.30">
    <property type="match status" value="1"/>
</dbReference>
<reference evidence="3" key="1">
    <citation type="submission" date="2015-07" db="EMBL/GenBank/DDBJ databases">
        <title>Fjat-14235 jcm11544.</title>
        <authorList>
            <person name="Liu B."/>
            <person name="Wang J."/>
            <person name="Zhu Y."/>
            <person name="Liu G."/>
            <person name="Chen Q."/>
            <person name="Chen Z."/>
            <person name="Lan J."/>
            <person name="Che J."/>
            <person name="Ge C."/>
            <person name="Shi H."/>
            <person name="Pan Z."/>
            <person name="Liu X."/>
        </authorList>
    </citation>
    <scope>NUCLEOTIDE SEQUENCE [LARGE SCALE GENOMIC DNA]</scope>
    <source>
        <strain evidence="3">JCM 11544</strain>
    </source>
</reference>
<name>A0A0M0G227_9BACI</name>
<dbReference type="PANTHER" id="PTHR43792">
    <property type="entry name" value="GNAT FAMILY, PUTATIVE (AFU_ORTHOLOGUE AFUA_3G00765)-RELATED-RELATED"/>
    <property type="match status" value="1"/>
</dbReference>
<evidence type="ECO:0000313" key="2">
    <source>
        <dbReference type="EMBL" id="KON83833.1"/>
    </source>
</evidence>
<dbReference type="PATRIC" id="fig|189381.12.peg.4375"/>
<accession>A0A0M0G227</accession>
<dbReference type="InterPro" id="IPR000182">
    <property type="entry name" value="GNAT_dom"/>
</dbReference>
<dbReference type="EMBL" id="LGUE01000005">
    <property type="protein sequence ID" value="KON83833.1"/>
    <property type="molecule type" value="Genomic_DNA"/>
</dbReference>
<dbReference type="RefSeq" id="WP_053429233.1">
    <property type="nucleotide sequence ID" value="NZ_JAMQJB010000006.1"/>
</dbReference>
<evidence type="ECO:0000313" key="3">
    <source>
        <dbReference type="Proteomes" id="UP000037405"/>
    </source>
</evidence>
<dbReference type="InterPro" id="IPR016181">
    <property type="entry name" value="Acyl_CoA_acyltransferase"/>
</dbReference>